<name>A0A0S4L4T1_9BACT</name>
<accession>A0A0S4L4T1</accession>
<dbReference type="Gene3D" id="3.10.20.310">
    <property type="entry name" value="membrane protein fhac"/>
    <property type="match status" value="1"/>
</dbReference>
<dbReference type="GO" id="GO:0008320">
    <property type="term" value="F:protein transmembrane transporter activity"/>
    <property type="evidence" value="ECO:0007669"/>
    <property type="project" value="TreeGrafter"/>
</dbReference>
<organism evidence="3 4">
    <name type="scientific">Candidatus Nitrospira nitrificans</name>
    <dbReference type="NCBI Taxonomy" id="1742973"/>
    <lineage>
        <taxon>Bacteria</taxon>
        <taxon>Pseudomonadati</taxon>
        <taxon>Nitrospirota</taxon>
        <taxon>Nitrospiria</taxon>
        <taxon>Nitrospirales</taxon>
        <taxon>Nitrospiraceae</taxon>
        <taxon>Nitrospira</taxon>
    </lineage>
</organism>
<gene>
    <name evidence="3" type="ORF">COMA2_110020</name>
</gene>
<feature type="region of interest" description="Disordered" evidence="1">
    <location>
        <begin position="46"/>
        <end position="82"/>
    </location>
</feature>
<dbReference type="PANTHER" id="PTHR34597:SF3">
    <property type="entry name" value="OUTER MEMBRANE TRANSPORTER CDIB"/>
    <property type="match status" value="1"/>
</dbReference>
<dbReference type="InterPro" id="IPR013686">
    <property type="entry name" value="Polypept-transport_assoc_ShlB"/>
</dbReference>
<dbReference type="Pfam" id="PF08479">
    <property type="entry name" value="POTRA_2"/>
    <property type="match status" value="1"/>
</dbReference>
<dbReference type="AlphaFoldDB" id="A0A0S4L4T1"/>
<protein>
    <submittedName>
        <fullName evidence="3">Surface antigen (D15)</fullName>
    </submittedName>
</protein>
<dbReference type="Proteomes" id="UP000198736">
    <property type="component" value="Unassembled WGS sequence"/>
</dbReference>
<sequence>MTAGARNSAPASFAHFVHQYFLCLLIGLAMISTLLDASVFAQTAIDPTGRSGQPPGPLKEEFQRAQPSPRPVLPPLPPAPPEEDMRKELGVLQVFVREVRVIGNTAFSNIEIDEVTAPFKNRTVMTEDLERLRLALTLLYINRGYLTSGAIIPDQDVIDGGRDGSNHRGEADKDQY</sequence>
<dbReference type="PANTHER" id="PTHR34597">
    <property type="entry name" value="SLR1661 PROTEIN"/>
    <property type="match status" value="1"/>
</dbReference>
<dbReference type="GO" id="GO:0098046">
    <property type="term" value="C:type V protein secretion system complex"/>
    <property type="evidence" value="ECO:0007669"/>
    <property type="project" value="TreeGrafter"/>
</dbReference>
<feature type="compositionally biased region" description="Basic and acidic residues" evidence="1">
    <location>
        <begin position="159"/>
        <end position="176"/>
    </location>
</feature>
<feature type="domain" description="Polypeptide-transport-associated ShlB-type" evidence="2">
    <location>
        <begin position="96"/>
        <end position="160"/>
    </location>
</feature>
<dbReference type="EMBL" id="CZPZ01000003">
    <property type="protein sequence ID" value="CUS32647.1"/>
    <property type="molecule type" value="Genomic_DNA"/>
</dbReference>
<dbReference type="RefSeq" id="WP_090894537.1">
    <property type="nucleotide sequence ID" value="NZ_CZPZ01000003.1"/>
</dbReference>
<reference evidence="4" key="1">
    <citation type="submission" date="2015-10" db="EMBL/GenBank/DDBJ databases">
        <authorList>
            <person name="Luecker S."/>
            <person name="Luecker S."/>
        </authorList>
    </citation>
    <scope>NUCLEOTIDE SEQUENCE [LARGE SCALE GENOMIC DNA]</scope>
</reference>
<keyword evidence="4" id="KW-1185">Reference proteome</keyword>
<dbReference type="OrthoDB" id="596066at2"/>
<evidence type="ECO:0000256" key="1">
    <source>
        <dbReference type="SAM" id="MobiDB-lite"/>
    </source>
</evidence>
<dbReference type="STRING" id="1742973.COMA2_110020"/>
<dbReference type="GO" id="GO:0046819">
    <property type="term" value="P:protein secretion by the type V secretion system"/>
    <property type="evidence" value="ECO:0007669"/>
    <property type="project" value="TreeGrafter"/>
</dbReference>
<evidence type="ECO:0000313" key="4">
    <source>
        <dbReference type="Proteomes" id="UP000198736"/>
    </source>
</evidence>
<proteinExistence type="predicted"/>
<feature type="compositionally biased region" description="Pro residues" evidence="1">
    <location>
        <begin position="68"/>
        <end position="80"/>
    </location>
</feature>
<evidence type="ECO:0000313" key="3">
    <source>
        <dbReference type="EMBL" id="CUS32647.1"/>
    </source>
</evidence>
<feature type="region of interest" description="Disordered" evidence="1">
    <location>
        <begin position="157"/>
        <end position="176"/>
    </location>
</feature>
<dbReference type="InterPro" id="IPR051544">
    <property type="entry name" value="TPS_OM_transporter"/>
</dbReference>
<evidence type="ECO:0000259" key="2">
    <source>
        <dbReference type="Pfam" id="PF08479"/>
    </source>
</evidence>